<feature type="domain" description="MrpA C-terminal/MbhD" evidence="9">
    <location>
        <begin position="12"/>
        <end position="73"/>
    </location>
</feature>
<feature type="transmembrane region" description="Helical" evidence="7">
    <location>
        <begin position="258"/>
        <end position="282"/>
    </location>
</feature>
<evidence type="ECO:0000256" key="7">
    <source>
        <dbReference type="SAM" id="Phobius"/>
    </source>
</evidence>
<evidence type="ECO:0000259" key="9">
    <source>
        <dbReference type="Pfam" id="PF13244"/>
    </source>
</evidence>
<dbReference type="RefSeq" id="WP_009184228.1">
    <property type="nucleotide sequence ID" value="NZ_AMGM01000012.1"/>
</dbReference>
<feature type="transmembrane region" description="Helical" evidence="7">
    <location>
        <begin position="53"/>
        <end position="72"/>
    </location>
</feature>
<evidence type="ECO:0000256" key="3">
    <source>
        <dbReference type="ARBA" id="ARBA00022475"/>
    </source>
</evidence>
<keyword evidence="3" id="KW-1003">Cell membrane</keyword>
<dbReference type="InterPro" id="IPR025383">
    <property type="entry name" value="MrpA_C/MbhD"/>
</dbReference>
<dbReference type="Proteomes" id="UP000004478">
    <property type="component" value="Unassembled WGS sequence"/>
</dbReference>
<dbReference type="GO" id="GO:0005886">
    <property type="term" value="C:plasma membrane"/>
    <property type="evidence" value="ECO:0007669"/>
    <property type="project" value="UniProtKB-SubCell"/>
</dbReference>
<dbReference type="AlphaFoldDB" id="K1L609"/>
<keyword evidence="11" id="KW-1185">Reference proteome</keyword>
<comment type="similarity">
    <text evidence="2">Belongs to the CPA3 antiporters (TC 2.A.63) subunit B family.</text>
</comment>
<feature type="transmembrane region" description="Helical" evidence="7">
    <location>
        <begin position="102"/>
        <end position="124"/>
    </location>
</feature>
<evidence type="ECO:0000256" key="1">
    <source>
        <dbReference type="ARBA" id="ARBA00004651"/>
    </source>
</evidence>
<feature type="transmembrane region" description="Helical" evidence="7">
    <location>
        <begin position="162"/>
        <end position="181"/>
    </location>
</feature>
<feature type="transmembrane region" description="Helical" evidence="7">
    <location>
        <begin position="230"/>
        <end position="251"/>
    </location>
</feature>
<dbReference type="Pfam" id="PF13244">
    <property type="entry name" value="MbhD"/>
    <property type="match status" value="1"/>
</dbReference>
<gene>
    <name evidence="10" type="ORF">B879_01186</name>
</gene>
<accession>K1L609</accession>
<dbReference type="InterPro" id="IPR007182">
    <property type="entry name" value="MnhB"/>
</dbReference>
<evidence type="ECO:0000259" key="8">
    <source>
        <dbReference type="Pfam" id="PF04039"/>
    </source>
</evidence>
<dbReference type="InterPro" id="IPR050622">
    <property type="entry name" value="CPA3_antiporter_subunitB"/>
</dbReference>
<evidence type="ECO:0000256" key="6">
    <source>
        <dbReference type="ARBA" id="ARBA00023136"/>
    </source>
</evidence>
<reference evidence="10 11" key="1">
    <citation type="journal article" date="2012" name="J. Bacteriol.">
        <title>Draft Genome Sequence of Cecembia lonarensis Strain LW9T, Isolated from Lonar Lake, a Haloalkaline Lake in India.</title>
        <authorList>
            <person name="Shivaji S."/>
            <person name="Ara S."/>
            <person name="Singh A."/>
            <person name="Pinnaka A.K."/>
        </authorList>
    </citation>
    <scope>NUCLEOTIDE SEQUENCE [LARGE SCALE GENOMIC DNA]</scope>
    <source>
        <strain evidence="10 11">LW9</strain>
    </source>
</reference>
<feature type="transmembrane region" description="Helical" evidence="7">
    <location>
        <begin position="6"/>
        <end position="22"/>
    </location>
</feature>
<protein>
    <submittedName>
        <fullName evidence="10">Putative monovalent cation/H+ antiporter subunit B</fullName>
    </submittedName>
</protein>
<dbReference type="OrthoDB" id="9798859at2"/>
<dbReference type="PATRIC" id="fig|1225176.3.peg.1264"/>
<evidence type="ECO:0000313" key="11">
    <source>
        <dbReference type="Proteomes" id="UP000004478"/>
    </source>
</evidence>
<organism evidence="10 11">
    <name type="scientific">Cecembia lonarensis (strain CCUG 58316 / KCTC 22772 / LW9)</name>
    <dbReference type="NCBI Taxonomy" id="1225176"/>
    <lineage>
        <taxon>Bacteria</taxon>
        <taxon>Pseudomonadati</taxon>
        <taxon>Bacteroidota</taxon>
        <taxon>Cytophagia</taxon>
        <taxon>Cytophagales</taxon>
        <taxon>Cyclobacteriaceae</taxon>
        <taxon>Cecembia</taxon>
    </lineage>
</organism>
<comment type="subcellular location">
    <subcellularLocation>
        <location evidence="1">Cell membrane</location>
        <topology evidence="1">Multi-pass membrane protein</topology>
    </subcellularLocation>
</comment>
<evidence type="ECO:0000313" key="10">
    <source>
        <dbReference type="EMBL" id="EKB50181.1"/>
    </source>
</evidence>
<dbReference type="PANTHER" id="PTHR33932:SF4">
    <property type="entry name" value="NA(+)_H(+) ANTIPORTER SUBUNIT B"/>
    <property type="match status" value="1"/>
</dbReference>
<feature type="domain" description="Na+/H+ antiporter MnhB subunit-related protein" evidence="8">
    <location>
        <begin position="197"/>
        <end position="301"/>
    </location>
</feature>
<evidence type="ECO:0000256" key="5">
    <source>
        <dbReference type="ARBA" id="ARBA00022989"/>
    </source>
</evidence>
<feature type="transmembrane region" description="Helical" evidence="7">
    <location>
        <begin position="288"/>
        <end position="315"/>
    </location>
</feature>
<dbReference type="Pfam" id="PF04039">
    <property type="entry name" value="MnhB"/>
    <property type="match status" value="1"/>
</dbReference>
<evidence type="ECO:0000256" key="4">
    <source>
        <dbReference type="ARBA" id="ARBA00022692"/>
    </source>
</evidence>
<feature type="transmembrane region" description="Helical" evidence="7">
    <location>
        <begin position="29"/>
        <end position="47"/>
    </location>
</feature>
<comment type="caution">
    <text evidence="10">The sequence shown here is derived from an EMBL/GenBank/DDBJ whole genome shotgun (WGS) entry which is preliminary data.</text>
</comment>
<proteinExistence type="inferred from homology"/>
<keyword evidence="4 7" id="KW-0812">Transmembrane</keyword>
<keyword evidence="5 7" id="KW-1133">Transmembrane helix</keyword>
<dbReference type="EMBL" id="AMGM01000012">
    <property type="protein sequence ID" value="EKB50181.1"/>
    <property type="molecule type" value="Genomic_DNA"/>
</dbReference>
<evidence type="ECO:0000256" key="2">
    <source>
        <dbReference type="ARBA" id="ARBA00009425"/>
    </source>
</evidence>
<sequence>MDILIDSLLAILTIYLAFRCMLAPKLSKAVFVFFAFGLMLALAWIRLGAVDVAIAEAAIASGFMGVLMLDSLRDFSLIFSKNQERLEETASKIPIKKDSYHWTTALALGLGLILFLLISIQAIWEVPQGGGLTAIAEANLPMSGVEHPVTAVLLNYRAYDTWLEIGVILMGLLAIFAAGGLKQYRKPGLAPAQDPLLRKTILIFTPVLFLFGAFLLYFGKMGPGGAFQAAVLWGAIGILLHLGGWTVFTVIPRRMRQILVTIGLGFFMILGFTQMATGGAFFEYPPAYAGFLILVVETLAAISIAAALTAIFAFLTK</sequence>
<name>K1L609_CECL9</name>
<keyword evidence="6 7" id="KW-0472">Membrane</keyword>
<dbReference type="PANTHER" id="PTHR33932">
    <property type="entry name" value="NA(+)/H(+) ANTIPORTER SUBUNIT B"/>
    <property type="match status" value="1"/>
</dbReference>
<feature type="transmembrane region" description="Helical" evidence="7">
    <location>
        <begin position="201"/>
        <end position="218"/>
    </location>
</feature>